<dbReference type="GO" id="GO:0003723">
    <property type="term" value="F:RNA binding"/>
    <property type="evidence" value="ECO:0007669"/>
    <property type="project" value="InterPro"/>
</dbReference>
<keyword evidence="2" id="KW-0413">Isomerase</keyword>
<evidence type="ECO:0000256" key="2">
    <source>
        <dbReference type="ARBA" id="ARBA00023235"/>
    </source>
</evidence>
<dbReference type="InterPro" id="IPR020103">
    <property type="entry name" value="PsdUridine_synth_cat_dom_sf"/>
</dbReference>
<name>A4N3N2_HAEIF</name>
<proteinExistence type="predicted"/>
<evidence type="ECO:0000256" key="1">
    <source>
        <dbReference type="ARBA" id="ARBA00022694"/>
    </source>
</evidence>
<keyword evidence="1" id="KW-0819">tRNA processing</keyword>
<dbReference type="EMBL" id="AAZE01000005">
    <property type="protein sequence ID" value="EDJ91082.1"/>
    <property type="molecule type" value="Genomic_DNA"/>
</dbReference>
<evidence type="ECO:0000259" key="10">
    <source>
        <dbReference type="Pfam" id="PF00849"/>
    </source>
</evidence>
<reference evidence="11 12" key="1">
    <citation type="journal article" date="2007" name="Genome Biol.">
        <title>Characterization and modeling of the Haemophilus influenzae core and supragenomes based on the complete genomic sequences of Rd and 12 clinical nontypeable strains.</title>
        <authorList>
            <person name="Hogg J.S."/>
            <person name="Hu F.Z."/>
            <person name="Janto B."/>
            <person name="Boissy R."/>
            <person name="Hayes J."/>
            <person name="Keefe R."/>
            <person name="Post J.C."/>
            <person name="Ehrlich G.D."/>
        </authorList>
    </citation>
    <scope>NUCLEOTIDE SEQUENCE [LARGE SCALE GENOMIC DNA]</scope>
    <source>
        <strain evidence="11 12">R3021</strain>
    </source>
</reference>
<evidence type="ECO:0000256" key="8">
    <source>
        <dbReference type="ARBA" id="ARBA00041975"/>
    </source>
</evidence>
<evidence type="ECO:0000313" key="12">
    <source>
        <dbReference type="Proteomes" id="UP000003798"/>
    </source>
</evidence>
<evidence type="ECO:0000256" key="6">
    <source>
        <dbReference type="ARBA" id="ARBA00040675"/>
    </source>
</evidence>
<evidence type="ECO:0000313" key="11">
    <source>
        <dbReference type="EMBL" id="EDJ91082.1"/>
    </source>
</evidence>
<evidence type="ECO:0000256" key="9">
    <source>
        <dbReference type="ARBA" id="ARBA00043049"/>
    </source>
</evidence>
<dbReference type="PANTHER" id="PTHR21600">
    <property type="entry name" value="MITOCHONDRIAL RNA PSEUDOURIDINE SYNTHASE"/>
    <property type="match status" value="1"/>
</dbReference>
<dbReference type="GO" id="GO:0000455">
    <property type="term" value="P:enzyme-directed rRNA pseudouridine synthesis"/>
    <property type="evidence" value="ECO:0007669"/>
    <property type="project" value="TreeGrafter"/>
</dbReference>
<evidence type="ECO:0000256" key="4">
    <source>
        <dbReference type="ARBA" id="ARBA00037670"/>
    </source>
</evidence>
<dbReference type="PANTHER" id="PTHR21600:SF56">
    <property type="entry name" value="TRNA PSEUDOURIDINE SYNTHASE C"/>
    <property type="match status" value="1"/>
</dbReference>
<dbReference type="InterPro" id="IPR006224">
    <property type="entry name" value="PsdUridine_synth_RluA-like_CS"/>
</dbReference>
<dbReference type="Gene3D" id="3.30.2350.10">
    <property type="entry name" value="Pseudouridine synthase"/>
    <property type="match status" value="1"/>
</dbReference>
<comment type="function">
    <text evidence="4">Responsible for synthesis of pseudouridine from uracil-65 in transfer RNAs.</text>
</comment>
<evidence type="ECO:0000256" key="7">
    <source>
        <dbReference type="ARBA" id="ARBA00041803"/>
    </source>
</evidence>
<sequence length="152" mass="17717">MLEILYQDEFLVAVNKPAGMLVHRSWLDPHETQFVMQTLRDQIGQHVFPIHRLDRPTSGVLLFALSSEIANLMCEQFEQKYVQKSYLAVVRGYLQGKERIDYPLKIQLDKIADKFSQEDKEPQEAVTDYEGLKIVEMPYPAGRYQTARYSFS</sequence>
<evidence type="ECO:0000256" key="3">
    <source>
        <dbReference type="ARBA" id="ARBA00036607"/>
    </source>
</evidence>
<accession>A4N3N2</accession>
<gene>
    <name evidence="11" type="ORF">CGSHi22421_10087</name>
</gene>
<dbReference type="Proteomes" id="UP000003798">
    <property type="component" value="Unassembled WGS sequence"/>
</dbReference>
<dbReference type="InterPro" id="IPR006145">
    <property type="entry name" value="PsdUridine_synth_RsuA/RluA"/>
</dbReference>
<dbReference type="Pfam" id="PF00849">
    <property type="entry name" value="PseudoU_synth_2"/>
    <property type="match status" value="1"/>
</dbReference>
<comment type="catalytic activity">
    <reaction evidence="3">
        <text>uridine(65) in tRNA = pseudouridine(65) in tRNA</text>
        <dbReference type="Rhea" id="RHEA:42536"/>
        <dbReference type="Rhea" id="RHEA-COMP:10103"/>
        <dbReference type="Rhea" id="RHEA-COMP:10104"/>
        <dbReference type="ChEBI" id="CHEBI:65314"/>
        <dbReference type="ChEBI" id="CHEBI:65315"/>
        <dbReference type="EC" id="5.4.99.26"/>
    </reaction>
</comment>
<organism evidence="11 12">
    <name type="scientific">Haemophilus influenzae R3021</name>
    <dbReference type="NCBI Taxonomy" id="375432"/>
    <lineage>
        <taxon>Bacteria</taxon>
        <taxon>Pseudomonadati</taxon>
        <taxon>Pseudomonadota</taxon>
        <taxon>Gammaproteobacteria</taxon>
        <taxon>Pasteurellales</taxon>
        <taxon>Pasteurellaceae</taxon>
        <taxon>Haemophilus</taxon>
    </lineage>
</organism>
<dbReference type="GO" id="GO:0008033">
    <property type="term" value="P:tRNA processing"/>
    <property type="evidence" value="ECO:0007669"/>
    <property type="project" value="UniProtKB-KW"/>
</dbReference>
<dbReference type="InterPro" id="IPR050188">
    <property type="entry name" value="RluA_PseudoU_synthase"/>
</dbReference>
<dbReference type="GO" id="GO:0160149">
    <property type="term" value="F:tRNA pseudouridine(65) synthase activity"/>
    <property type="evidence" value="ECO:0007669"/>
    <property type="project" value="UniProtKB-EC"/>
</dbReference>
<dbReference type="AlphaFoldDB" id="A4N3N2"/>
<evidence type="ECO:0000256" key="5">
    <source>
        <dbReference type="ARBA" id="ARBA00038943"/>
    </source>
</evidence>
<protein>
    <recommendedName>
        <fullName evidence="6">tRNA pseudouridine synthase C</fullName>
        <ecNumber evidence="5">5.4.99.26</ecNumber>
    </recommendedName>
    <alternativeName>
        <fullName evidence="8">tRNA pseudouridine(65) synthase</fullName>
    </alternativeName>
    <alternativeName>
        <fullName evidence="9">tRNA pseudouridylate synthase C</fullName>
    </alternativeName>
    <alternativeName>
        <fullName evidence="7">tRNA-uridine isomerase C</fullName>
    </alternativeName>
</protein>
<feature type="domain" description="Pseudouridine synthase RsuA/RluA-like" evidence="10">
    <location>
        <begin position="11"/>
        <end position="133"/>
    </location>
</feature>
<dbReference type="SUPFAM" id="SSF55120">
    <property type="entry name" value="Pseudouridine synthase"/>
    <property type="match status" value="1"/>
</dbReference>
<dbReference type="PROSITE" id="PS01129">
    <property type="entry name" value="PSI_RLU"/>
    <property type="match status" value="1"/>
</dbReference>
<dbReference type="EC" id="5.4.99.26" evidence="5"/>